<gene>
    <name evidence="9" type="ORF">PENDEC_c031G03339</name>
</gene>
<dbReference type="Proteomes" id="UP000191522">
    <property type="component" value="Unassembled WGS sequence"/>
</dbReference>
<dbReference type="PANTHER" id="PTHR47171:SF1">
    <property type="entry name" value="ZN(II)2CYS6 TRANSCRIPTION FACTOR (EUROFUNG)"/>
    <property type="match status" value="1"/>
</dbReference>
<proteinExistence type="predicted"/>
<evidence type="ECO:0000259" key="8">
    <source>
        <dbReference type="PROSITE" id="PS50048"/>
    </source>
</evidence>
<dbReference type="AlphaFoldDB" id="A0A1V6NVI4"/>
<evidence type="ECO:0000313" key="9">
    <source>
        <dbReference type="EMBL" id="OQD68743.1"/>
    </source>
</evidence>
<dbReference type="Pfam" id="PF00172">
    <property type="entry name" value="Zn_clus"/>
    <property type="match status" value="1"/>
</dbReference>
<dbReference type="GO" id="GO:0003677">
    <property type="term" value="F:DNA binding"/>
    <property type="evidence" value="ECO:0007669"/>
    <property type="project" value="UniProtKB-KW"/>
</dbReference>
<evidence type="ECO:0000313" key="10">
    <source>
        <dbReference type="Proteomes" id="UP000191522"/>
    </source>
</evidence>
<keyword evidence="2" id="KW-0862">Zinc</keyword>
<feature type="region of interest" description="Disordered" evidence="7">
    <location>
        <begin position="607"/>
        <end position="638"/>
    </location>
</feature>
<feature type="domain" description="Zn(2)-C6 fungal-type" evidence="8">
    <location>
        <begin position="37"/>
        <end position="68"/>
    </location>
</feature>
<feature type="region of interest" description="Disordered" evidence="7">
    <location>
        <begin position="75"/>
        <end position="106"/>
    </location>
</feature>
<dbReference type="GO" id="GO:0000981">
    <property type="term" value="F:DNA-binding transcription factor activity, RNA polymerase II-specific"/>
    <property type="evidence" value="ECO:0007669"/>
    <property type="project" value="InterPro"/>
</dbReference>
<dbReference type="GO" id="GO:0006351">
    <property type="term" value="P:DNA-templated transcription"/>
    <property type="evidence" value="ECO:0007669"/>
    <property type="project" value="InterPro"/>
</dbReference>
<dbReference type="SMART" id="SM00066">
    <property type="entry name" value="GAL4"/>
    <property type="match status" value="1"/>
</dbReference>
<accession>A0A1V6NVI4</accession>
<comment type="caution">
    <text evidence="9">The sequence shown here is derived from an EMBL/GenBank/DDBJ whole genome shotgun (WGS) entry which is preliminary data.</text>
</comment>
<dbReference type="Pfam" id="PF04082">
    <property type="entry name" value="Fungal_trans"/>
    <property type="match status" value="1"/>
</dbReference>
<dbReference type="CDD" id="cd00067">
    <property type="entry name" value="GAL4"/>
    <property type="match status" value="1"/>
</dbReference>
<dbReference type="PROSITE" id="PS50048">
    <property type="entry name" value="ZN2_CY6_FUNGAL_2"/>
    <property type="match status" value="1"/>
</dbReference>
<dbReference type="InterPro" id="IPR036864">
    <property type="entry name" value="Zn2-C6_fun-type_DNA-bd_sf"/>
</dbReference>
<dbReference type="InterPro" id="IPR052073">
    <property type="entry name" value="Amide_Lactam_Regulators"/>
</dbReference>
<evidence type="ECO:0000256" key="7">
    <source>
        <dbReference type="SAM" id="MobiDB-lite"/>
    </source>
</evidence>
<evidence type="ECO:0000256" key="5">
    <source>
        <dbReference type="ARBA" id="ARBA00023163"/>
    </source>
</evidence>
<dbReference type="STRING" id="69771.A0A1V6NVI4"/>
<keyword evidence="1" id="KW-0479">Metal-binding</keyword>
<dbReference type="InterPro" id="IPR001138">
    <property type="entry name" value="Zn2Cys6_DnaBD"/>
</dbReference>
<dbReference type="CDD" id="cd12148">
    <property type="entry name" value="fungal_TF_MHR"/>
    <property type="match status" value="1"/>
</dbReference>
<evidence type="ECO:0000256" key="4">
    <source>
        <dbReference type="ARBA" id="ARBA00023125"/>
    </source>
</evidence>
<dbReference type="GO" id="GO:0008270">
    <property type="term" value="F:zinc ion binding"/>
    <property type="evidence" value="ECO:0007669"/>
    <property type="project" value="InterPro"/>
</dbReference>
<dbReference type="OrthoDB" id="5121955at2759"/>
<evidence type="ECO:0000256" key="2">
    <source>
        <dbReference type="ARBA" id="ARBA00022833"/>
    </source>
</evidence>
<name>A0A1V6NVI4_PENDC</name>
<dbReference type="SUPFAM" id="SSF57701">
    <property type="entry name" value="Zn2/Cys6 DNA-binding domain"/>
    <property type="match status" value="1"/>
</dbReference>
<evidence type="ECO:0000256" key="1">
    <source>
        <dbReference type="ARBA" id="ARBA00022723"/>
    </source>
</evidence>
<dbReference type="SMART" id="SM00906">
    <property type="entry name" value="Fungal_trans"/>
    <property type="match status" value="1"/>
</dbReference>
<keyword evidence="5" id="KW-0804">Transcription</keyword>
<dbReference type="PANTHER" id="PTHR47171">
    <property type="entry name" value="FARA-RELATED"/>
    <property type="match status" value="1"/>
</dbReference>
<evidence type="ECO:0000256" key="3">
    <source>
        <dbReference type="ARBA" id="ARBA00023015"/>
    </source>
</evidence>
<dbReference type="EMBL" id="MDYL01000031">
    <property type="protein sequence ID" value="OQD68743.1"/>
    <property type="molecule type" value="Genomic_DNA"/>
</dbReference>
<keyword evidence="10" id="KW-1185">Reference proteome</keyword>
<evidence type="ECO:0000256" key="6">
    <source>
        <dbReference type="ARBA" id="ARBA00023242"/>
    </source>
</evidence>
<keyword evidence="3" id="KW-0805">Transcription regulation</keyword>
<keyword evidence="4" id="KW-0238">DNA-binding</keyword>
<protein>
    <recommendedName>
        <fullName evidence="8">Zn(2)-C6 fungal-type domain-containing protein</fullName>
    </recommendedName>
</protein>
<organism evidence="9 10">
    <name type="scientific">Penicillium decumbens</name>
    <dbReference type="NCBI Taxonomy" id="69771"/>
    <lineage>
        <taxon>Eukaryota</taxon>
        <taxon>Fungi</taxon>
        <taxon>Dikarya</taxon>
        <taxon>Ascomycota</taxon>
        <taxon>Pezizomycotina</taxon>
        <taxon>Eurotiomycetes</taxon>
        <taxon>Eurotiomycetidae</taxon>
        <taxon>Eurotiales</taxon>
        <taxon>Aspergillaceae</taxon>
        <taxon>Penicillium</taxon>
    </lineage>
</organism>
<reference evidence="10" key="1">
    <citation type="journal article" date="2017" name="Nat. Microbiol.">
        <title>Global analysis of biosynthetic gene clusters reveals vast potential of secondary metabolite production in Penicillium species.</title>
        <authorList>
            <person name="Nielsen J.C."/>
            <person name="Grijseels S."/>
            <person name="Prigent S."/>
            <person name="Ji B."/>
            <person name="Dainat J."/>
            <person name="Nielsen K.F."/>
            <person name="Frisvad J.C."/>
            <person name="Workman M."/>
            <person name="Nielsen J."/>
        </authorList>
    </citation>
    <scope>NUCLEOTIDE SEQUENCE [LARGE SCALE GENOMIC DNA]</scope>
    <source>
        <strain evidence="10">IBT 11843</strain>
    </source>
</reference>
<keyword evidence="6" id="KW-0539">Nucleus</keyword>
<sequence length="702" mass="79396">MSLLLFKKTRLRFHRKQPISSIMATSYERPRTRAKKACLACNARRVRCNVLEMQPCRNCVSWNLACELGVSRRGKYPRRKKKASPGMSEDPNAQPSPPPAQLSQQATFQDPSLHYAPSMRPEAAEDVIHKTVFLGESSPLTCVVDEGRRSLDKGYAYGIQKGRLHYSISELPGSADSNDGSLGQRRKSLQDRLIRESALVFPSPAICDALLQAYFEWFHPCFPILDRPQVQNDYHGNKMSPLILQAILFIGVSMCSDETLKTTGYNDRYRAKGIFYQRAKEIYDVGWETDTIIKLQSLFLLSFWRGGPTEERDVRFWLGAATDLAQKKGMHVMSKLTFLSEREKRMWKRMWWSLYVRDQQTSAALGLPSRVRDEDCEVAELNAADFEEDSSTASSEIFQKPPLAHIPYVIGMVQLAKLLREVVTSQYSPGRSKLDNPSRPLLHERLSQWESNLPTEMQLQTSMSRKVMFLVGLLHMAYNNLYILLYRPIFLQPQSESTSIEGNIAIDAATRSTRILEDMLSENLVQHGPVHLITHTFSALCIHTIHFGRVASTARKLAEHRAKLCLLGLKELQKSWDLENWVLDLFFRCLDDRTAQNLRLADVGIPSSGPSSQLSRGPQAPESAALNAPSNSANCPLSPHGNENAMSMAVNPLLNPADDTSINLEWYELFNTEGEDFSGIAGSLTNPDYLNPQNLEFLYRFL</sequence>
<dbReference type="OMA" id="EKDARHW"/>
<feature type="compositionally biased region" description="Low complexity" evidence="7">
    <location>
        <begin position="620"/>
        <end position="636"/>
    </location>
</feature>
<dbReference type="Gene3D" id="4.10.240.10">
    <property type="entry name" value="Zn(2)-C6 fungal-type DNA-binding domain"/>
    <property type="match status" value="1"/>
</dbReference>
<dbReference type="InterPro" id="IPR007219">
    <property type="entry name" value="XnlR_reg_dom"/>
</dbReference>